<gene>
    <name evidence="1" type="ORF">MNBD_GAMMA02-1314</name>
</gene>
<organism evidence="1">
    <name type="scientific">hydrothermal vent metagenome</name>
    <dbReference type="NCBI Taxonomy" id="652676"/>
    <lineage>
        <taxon>unclassified sequences</taxon>
        <taxon>metagenomes</taxon>
        <taxon>ecological metagenomes</taxon>
    </lineage>
</organism>
<name>A0A3B0WE53_9ZZZZ</name>
<dbReference type="Gene3D" id="3.30.300.20">
    <property type="match status" value="1"/>
</dbReference>
<dbReference type="InterPro" id="IPR023799">
    <property type="entry name" value="RbfA_dom_sf"/>
</dbReference>
<sequence length="125" mass="14215">MGHRDFKRSDRVAAHLRRILATAIHQNLPDEDTSFITISDVEVTRDLSVATVYINTLDPSQEKLAVKTLSLNAKKLRKVMASQINTRGVPELRFKYDASLEYGRKLEHLIQKARATDANLPEEDQ</sequence>
<dbReference type="NCBIfam" id="TIGR00082">
    <property type="entry name" value="rbfA"/>
    <property type="match status" value="1"/>
</dbReference>
<protein>
    <submittedName>
        <fullName evidence="1">Ribosome-binding factor A</fullName>
    </submittedName>
</protein>
<dbReference type="EMBL" id="UOFA01000356">
    <property type="protein sequence ID" value="VAW47639.1"/>
    <property type="molecule type" value="Genomic_DNA"/>
</dbReference>
<dbReference type="PANTHER" id="PTHR33515:SF1">
    <property type="entry name" value="RIBOSOME-BINDING FACTOR A, CHLOROPLASTIC-RELATED"/>
    <property type="match status" value="1"/>
</dbReference>
<dbReference type="AlphaFoldDB" id="A0A3B0WE53"/>
<dbReference type="HAMAP" id="MF_00003">
    <property type="entry name" value="RbfA"/>
    <property type="match status" value="1"/>
</dbReference>
<dbReference type="GO" id="GO:0005829">
    <property type="term" value="C:cytosol"/>
    <property type="evidence" value="ECO:0007669"/>
    <property type="project" value="TreeGrafter"/>
</dbReference>
<dbReference type="SUPFAM" id="SSF89919">
    <property type="entry name" value="Ribosome-binding factor A, RbfA"/>
    <property type="match status" value="1"/>
</dbReference>
<evidence type="ECO:0000313" key="1">
    <source>
        <dbReference type="EMBL" id="VAW47639.1"/>
    </source>
</evidence>
<dbReference type="InterPro" id="IPR015946">
    <property type="entry name" value="KH_dom-like_a/b"/>
</dbReference>
<dbReference type="GO" id="GO:0043024">
    <property type="term" value="F:ribosomal small subunit binding"/>
    <property type="evidence" value="ECO:0007669"/>
    <property type="project" value="TreeGrafter"/>
</dbReference>
<dbReference type="Pfam" id="PF02033">
    <property type="entry name" value="RBFA"/>
    <property type="match status" value="1"/>
</dbReference>
<reference evidence="1" key="1">
    <citation type="submission" date="2018-06" db="EMBL/GenBank/DDBJ databases">
        <authorList>
            <person name="Zhirakovskaya E."/>
        </authorList>
    </citation>
    <scope>NUCLEOTIDE SEQUENCE</scope>
</reference>
<dbReference type="InterPro" id="IPR000238">
    <property type="entry name" value="RbfA"/>
</dbReference>
<proteinExistence type="inferred from homology"/>
<accession>A0A3B0WE53</accession>
<dbReference type="GO" id="GO:0006364">
    <property type="term" value="P:rRNA processing"/>
    <property type="evidence" value="ECO:0007669"/>
    <property type="project" value="InterPro"/>
</dbReference>
<dbReference type="PANTHER" id="PTHR33515">
    <property type="entry name" value="RIBOSOME-BINDING FACTOR A, CHLOROPLASTIC-RELATED"/>
    <property type="match status" value="1"/>
</dbReference>